<dbReference type="AlphaFoldDB" id="A0A0M0JPM2"/>
<gene>
    <name evidence="1" type="ORF">Ctob_006240</name>
</gene>
<dbReference type="OrthoDB" id="286233at2759"/>
<sequence length="244" mass="25959">MLATACHRAGKLKEEAVAHYCCGVLLDNAGQRVKARECYKRMLVAAQACGEEAASRVALSVAHNRLGVTLHALGEHEQALVHHEAHRALADAAGHFVAHLNLGLAHASLKQYEEASSHMREALRSAIRSGSMHGEAVACGNLSLVGRMTGDFETARACLDRYLQLTEVLADSHGAVEAHQRLGDLASEIGDMQSAGAHFESALSITTAQPDAQKQLNATKIDIGLAQGGMEFSEFLLTQMATSA</sequence>
<name>A0A0M0JPM2_9EUKA</name>
<dbReference type="InterPro" id="IPR011990">
    <property type="entry name" value="TPR-like_helical_dom_sf"/>
</dbReference>
<organism evidence="1 2">
    <name type="scientific">Chrysochromulina tobinii</name>
    <dbReference type="NCBI Taxonomy" id="1460289"/>
    <lineage>
        <taxon>Eukaryota</taxon>
        <taxon>Haptista</taxon>
        <taxon>Haptophyta</taxon>
        <taxon>Prymnesiophyceae</taxon>
        <taxon>Prymnesiales</taxon>
        <taxon>Chrysochromulinaceae</taxon>
        <taxon>Chrysochromulina</taxon>
    </lineage>
</organism>
<dbReference type="Pfam" id="PF13424">
    <property type="entry name" value="TPR_12"/>
    <property type="match status" value="1"/>
</dbReference>
<comment type="caution">
    <text evidence="1">The sequence shown here is derived from an EMBL/GenBank/DDBJ whole genome shotgun (WGS) entry which is preliminary data.</text>
</comment>
<dbReference type="SMART" id="SM00028">
    <property type="entry name" value="TPR"/>
    <property type="match status" value="4"/>
</dbReference>
<proteinExistence type="predicted"/>
<keyword evidence="2" id="KW-1185">Reference proteome</keyword>
<evidence type="ECO:0000313" key="2">
    <source>
        <dbReference type="Proteomes" id="UP000037460"/>
    </source>
</evidence>
<dbReference type="Gene3D" id="1.25.40.10">
    <property type="entry name" value="Tetratricopeptide repeat domain"/>
    <property type="match status" value="1"/>
</dbReference>
<dbReference type="PANTHER" id="PTHR10098">
    <property type="entry name" value="RAPSYN-RELATED"/>
    <property type="match status" value="1"/>
</dbReference>
<evidence type="ECO:0000313" key="1">
    <source>
        <dbReference type="EMBL" id="KOO28536.1"/>
    </source>
</evidence>
<dbReference type="SUPFAM" id="SSF48452">
    <property type="entry name" value="TPR-like"/>
    <property type="match status" value="1"/>
</dbReference>
<dbReference type="Pfam" id="PF13181">
    <property type="entry name" value="TPR_8"/>
    <property type="match status" value="1"/>
</dbReference>
<reference evidence="2" key="1">
    <citation type="journal article" date="2015" name="PLoS Genet.">
        <title>Genome Sequence and Transcriptome Analyses of Chrysochromulina tobin: Metabolic Tools for Enhanced Algal Fitness in the Prominent Order Prymnesiales (Haptophyceae).</title>
        <authorList>
            <person name="Hovde B.T."/>
            <person name="Deodato C.R."/>
            <person name="Hunsperger H.M."/>
            <person name="Ryken S.A."/>
            <person name="Yost W."/>
            <person name="Jha R.K."/>
            <person name="Patterson J."/>
            <person name="Monnat R.J. Jr."/>
            <person name="Barlow S.B."/>
            <person name="Starkenburg S.R."/>
            <person name="Cattolico R.A."/>
        </authorList>
    </citation>
    <scope>NUCLEOTIDE SEQUENCE</scope>
    <source>
        <strain evidence="2">CCMP291</strain>
    </source>
</reference>
<dbReference type="PANTHER" id="PTHR10098:SF108">
    <property type="entry name" value="TETRATRICOPEPTIDE REPEAT PROTEIN 28"/>
    <property type="match status" value="1"/>
</dbReference>
<dbReference type="InterPro" id="IPR019734">
    <property type="entry name" value="TPR_rpt"/>
</dbReference>
<accession>A0A0M0JPM2</accession>
<protein>
    <submittedName>
        <fullName evidence="1">Tpr domain containing protein</fullName>
    </submittedName>
</protein>
<dbReference type="Proteomes" id="UP000037460">
    <property type="component" value="Unassembled WGS sequence"/>
</dbReference>
<dbReference type="EMBL" id="JWZX01002557">
    <property type="protein sequence ID" value="KOO28536.1"/>
    <property type="molecule type" value="Genomic_DNA"/>
</dbReference>